<dbReference type="Gene3D" id="2.102.10.10">
    <property type="entry name" value="Rieske [2Fe-2S] iron-sulphur domain"/>
    <property type="match status" value="1"/>
</dbReference>
<accession>A0ABV2L0S9</accession>
<dbReference type="Proteomes" id="UP001549145">
    <property type="component" value="Unassembled WGS sequence"/>
</dbReference>
<evidence type="ECO:0000256" key="3">
    <source>
        <dbReference type="ARBA" id="ARBA00023004"/>
    </source>
</evidence>
<evidence type="ECO:0000313" key="7">
    <source>
        <dbReference type="Proteomes" id="UP001549145"/>
    </source>
</evidence>
<comment type="caution">
    <text evidence="6">The sequence shown here is derived from an EMBL/GenBank/DDBJ whole genome shotgun (WGS) entry which is preliminary data.</text>
</comment>
<protein>
    <submittedName>
        <fullName evidence="6">Nitrite reductase/ring-hydroxylating ferredoxin subunit</fullName>
    </submittedName>
</protein>
<keyword evidence="2" id="KW-0479">Metal-binding</keyword>
<keyword evidence="1" id="KW-0001">2Fe-2S</keyword>
<organism evidence="6 7">
    <name type="scientific">Methylobacterium goesingense</name>
    <dbReference type="NCBI Taxonomy" id="243690"/>
    <lineage>
        <taxon>Bacteria</taxon>
        <taxon>Pseudomonadati</taxon>
        <taxon>Pseudomonadota</taxon>
        <taxon>Alphaproteobacteria</taxon>
        <taxon>Hyphomicrobiales</taxon>
        <taxon>Methylobacteriaceae</taxon>
        <taxon>Methylobacterium</taxon>
    </lineage>
</organism>
<dbReference type="InterPro" id="IPR017941">
    <property type="entry name" value="Rieske_2Fe-2S"/>
</dbReference>
<gene>
    <name evidence="6" type="ORF">ABID43_000456</name>
</gene>
<keyword evidence="3" id="KW-0408">Iron</keyword>
<evidence type="ECO:0000256" key="2">
    <source>
        <dbReference type="ARBA" id="ARBA00022723"/>
    </source>
</evidence>
<sequence>MAEARPGPTYLGPASLLGDRAITPVRVGGRQLILVRDGTRIVAAERACPHEGADLSLGRCAAGRLHCPRHQASFDLRDGSVSPGWSFRALRLSPVAVRPDGLWVSLA</sequence>
<dbReference type="SUPFAM" id="SSF50022">
    <property type="entry name" value="ISP domain"/>
    <property type="match status" value="1"/>
</dbReference>
<keyword evidence="4" id="KW-0411">Iron-sulfur</keyword>
<name>A0ABV2L0S9_9HYPH</name>
<feature type="domain" description="Rieske" evidence="5">
    <location>
        <begin position="9"/>
        <end position="104"/>
    </location>
</feature>
<evidence type="ECO:0000256" key="1">
    <source>
        <dbReference type="ARBA" id="ARBA00022714"/>
    </source>
</evidence>
<dbReference type="EMBL" id="JBEPMM010000001">
    <property type="protein sequence ID" value="MET3690937.1"/>
    <property type="molecule type" value="Genomic_DNA"/>
</dbReference>
<dbReference type="Pfam" id="PF00355">
    <property type="entry name" value="Rieske"/>
    <property type="match status" value="1"/>
</dbReference>
<proteinExistence type="predicted"/>
<evidence type="ECO:0000313" key="6">
    <source>
        <dbReference type="EMBL" id="MET3690937.1"/>
    </source>
</evidence>
<dbReference type="CDD" id="cd03467">
    <property type="entry name" value="Rieske"/>
    <property type="match status" value="1"/>
</dbReference>
<dbReference type="InterPro" id="IPR036922">
    <property type="entry name" value="Rieske_2Fe-2S_sf"/>
</dbReference>
<reference evidence="6 7" key="1">
    <citation type="submission" date="2024-06" db="EMBL/GenBank/DDBJ databases">
        <title>Genomic Encyclopedia of Type Strains, Phase IV (KMG-IV): sequencing the most valuable type-strain genomes for metagenomic binning, comparative biology and taxonomic classification.</title>
        <authorList>
            <person name="Goeker M."/>
        </authorList>
    </citation>
    <scope>NUCLEOTIDE SEQUENCE [LARGE SCALE GENOMIC DNA]</scope>
    <source>
        <strain evidence="6 7">DSM 21331</strain>
    </source>
</reference>
<dbReference type="PROSITE" id="PS51296">
    <property type="entry name" value="RIESKE"/>
    <property type="match status" value="1"/>
</dbReference>
<evidence type="ECO:0000256" key="4">
    <source>
        <dbReference type="ARBA" id="ARBA00023014"/>
    </source>
</evidence>
<dbReference type="RefSeq" id="WP_238275153.1">
    <property type="nucleotide sequence ID" value="NZ_BPQL01000004.1"/>
</dbReference>
<evidence type="ECO:0000259" key="5">
    <source>
        <dbReference type="PROSITE" id="PS51296"/>
    </source>
</evidence>
<keyword evidence="7" id="KW-1185">Reference proteome</keyword>